<dbReference type="OrthoDB" id="8556969at2"/>
<accession>A0A2S0MBS9</accession>
<dbReference type="SUPFAM" id="SSF56349">
    <property type="entry name" value="DNA breaking-rejoining enzymes"/>
    <property type="match status" value="1"/>
</dbReference>
<dbReference type="InterPro" id="IPR011010">
    <property type="entry name" value="DNA_brk_join_enz"/>
</dbReference>
<name>A0A2S0MBS9_9BURK</name>
<keyword evidence="2" id="KW-1185">Reference proteome</keyword>
<dbReference type="GO" id="GO:0003677">
    <property type="term" value="F:DNA binding"/>
    <property type="evidence" value="ECO:0007669"/>
    <property type="project" value="InterPro"/>
</dbReference>
<reference evidence="1 2" key="1">
    <citation type="submission" date="2018-03" db="EMBL/GenBank/DDBJ databases">
        <title>Genome sequencing of Ottowia sp.</title>
        <authorList>
            <person name="Kim S.-J."/>
            <person name="Heo J."/>
            <person name="Kwon S.-W."/>
        </authorList>
    </citation>
    <scope>NUCLEOTIDE SEQUENCE [LARGE SCALE GENOMIC DNA]</scope>
    <source>
        <strain evidence="1 2">KADR8-3</strain>
    </source>
</reference>
<protein>
    <recommendedName>
        <fullName evidence="3">Tyr recombinase domain-containing protein</fullName>
    </recommendedName>
</protein>
<dbReference type="KEGG" id="otk:C6570_02190"/>
<dbReference type="RefSeq" id="WP_106701649.1">
    <property type="nucleotide sequence ID" value="NZ_CP027666.1"/>
</dbReference>
<sequence>MREILARRCEGLEAGDELFAGVSEDHLSQMAGRMGSPKFMLHDLRKLLATVGERLGLTSAVLRRILNHTPPKADVLHRHYVQLGVEDVRQALEVVQAELLRLGRDG</sequence>
<evidence type="ECO:0000313" key="2">
    <source>
        <dbReference type="Proteomes" id="UP000239709"/>
    </source>
</evidence>
<proteinExistence type="predicted"/>
<organism evidence="1 2">
    <name type="scientific">Ottowia oryzae</name>
    <dbReference type="NCBI Taxonomy" id="2109914"/>
    <lineage>
        <taxon>Bacteria</taxon>
        <taxon>Pseudomonadati</taxon>
        <taxon>Pseudomonadota</taxon>
        <taxon>Betaproteobacteria</taxon>
        <taxon>Burkholderiales</taxon>
        <taxon>Comamonadaceae</taxon>
        <taxon>Ottowia</taxon>
    </lineage>
</organism>
<gene>
    <name evidence="1" type="ORF">C6570_02190</name>
</gene>
<evidence type="ECO:0008006" key="3">
    <source>
        <dbReference type="Google" id="ProtNLM"/>
    </source>
</evidence>
<dbReference type="AlphaFoldDB" id="A0A2S0MBS9"/>
<evidence type="ECO:0000313" key="1">
    <source>
        <dbReference type="EMBL" id="AVO33193.1"/>
    </source>
</evidence>
<dbReference type="Proteomes" id="UP000239709">
    <property type="component" value="Chromosome"/>
</dbReference>
<dbReference type="EMBL" id="CP027666">
    <property type="protein sequence ID" value="AVO33193.1"/>
    <property type="molecule type" value="Genomic_DNA"/>
</dbReference>